<evidence type="ECO:0000256" key="1">
    <source>
        <dbReference type="ARBA" id="ARBA00006281"/>
    </source>
</evidence>
<dbReference type="CDD" id="cd13778">
    <property type="entry name" value="Aar2_C"/>
    <property type="match status" value="1"/>
</dbReference>
<dbReference type="InterPro" id="IPR033648">
    <property type="entry name" value="AAR2_C"/>
</dbReference>
<dbReference type="AlphaFoldDB" id="A0A061R3I3"/>
<dbReference type="Gene3D" id="2.60.34.20">
    <property type="match status" value="1"/>
</dbReference>
<name>A0A061R3I3_9CHLO</name>
<dbReference type="Gene3D" id="1.25.40.550">
    <property type="entry name" value="Aar2, C-terminal domain-like"/>
    <property type="match status" value="1"/>
</dbReference>
<evidence type="ECO:0000313" key="5">
    <source>
        <dbReference type="EMBL" id="JAC65240.1"/>
    </source>
</evidence>
<dbReference type="EMBL" id="GBEZ01021512">
    <property type="protein sequence ID" value="JAC65240.1"/>
    <property type="molecule type" value="Transcribed_RNA"/>
</dbReference>
<proteinExistence type="inferred from homology"/>
<evidence type="ECO:0000256" key="2">
    <source>
        <dbReference type="SAM" id="MobiDB-lite"/>
    </source>
</evidence>
<comment type="similarity">
    <text evidence="1">Belongs to the AAR2 family.</text>
</comment>
<dbReference type="GO" id="GO:0000244">
    <property type="term" value="P:spliceosomal tri-snRNP complex assembly"/>
    <property type="evidence" value="ECO:0007669"/>
    <property type="project" value="TreeGrafter"/>
</dbReference>
<reference evidence="5" key="1">
    <citation type="submission" date="2014-05" db="EMBL/GenBank/DDBJ databases">
        <title>The transcriptome of the halophilic microalga Tetraselmis sp. GSL018 isolated from the Great Salt Lake, Utah.</title>
        <authorList>
            <person name="Jinkerson R.E."/>
            <person name="D'Adamo S."/>
            <person name="Posewitz M.C."/>
        </authorList>
    </citation>
    <scope>NUCLEOTIDE SEQUENCE</scope>
    <source>
        <strain evidence="5">GSL018</strain>
    </source>
</reference>
<gene>
    <name evidence="5" type="primary">AAR2</name>
    <name evidence="5" type="ORF">TSPGSL018_16470</name>
</gene>
<protein>
    <submittedName>
        <fullName evidence="5">A1 cistron-splicing factor AAR2</fullName>
    </submittedName>
</protein>
<feature type="domain" description="AAR2 N-terminal" evidence="4">
    <location>
        <begin position="26"/>
        <end position="157"/>
    </location>
</feature>
<dbReference type="PANTHER" id="PTHR12689:SF4">
    <property type="entry name" value="PROTEIN AAR2 HOMOLOG"/>
    <property type="match status" value="1"/>
</dbReference>
<dbReference type="Pfam" id="PF05282">
    <property type="entry name" value="AAR2"/>
    <property type="match status" value="1"/>
</dbReference>
<dbReference type="InterPro" id="IPR033647">
    <property type="entry name" value="Aar2_N"/>
</dbReference>
<accession>A0A061R3I3</accession>
<feature type="domain" description="AAR2 C-terminal" evidence="3">
    <location>
        <begin position="220"/>
        <end position="397"/>
    </location>
</feature>
<organism evidence="5">
    <name type="scientific">Tetraselmis sp. GSL018</name>
    <dbReference type="NCBI Taxonomy" id="582737"/>
    <lineage>
        <taxon>Eukaryota</taxon>
        <taxon>Viridiplantae</taxon>
        <taxon>Chlorophyta</taxon>
        <taxon>core chlorophytes</taxon>
        <taxon>Chlorodendrophyceae</taxon>
        <taxon>Chlorodendrales</taxon>
        <taxon>Chlorodendraceae</taxon>
        <taxon>Tetraselmis</taxon>
    </lineage>
</organism>
<dbReference type="CDD" id="cd13777">
    <property type="entry name" value="Aar2_N"/>
    <property type="match status" value="1"/>
</dbReference>
<sequence>MASAKPGIPYSMDMDSEKARQLVENGGTLLLLQVPQGTAIGIDHQVFLSGPKFCGVKMLPPGPHLLTYYAIGSSGTLAAPTSRWVVLHAKQVVVLRWQPEAELLEELPDEDERERYALGARRFDFDSGLAPYNLSAFPVWKLLAADVSQRTLDRLLPPCLNTSVTAEARPPAASSAAEARLDEQLRSGAGPMDVEQAPGTSGPDGEGSRRQSSSVGSCSFTALPLRVSGEGLTPEQLTAANMDKSAALDSLIRDQYDGDERELLAEFQTAFLNFVLGHSLQAYAQWKDFLVLVCSCAQAISPRHGRSGLICSFAKTLRVQLQVTLEAEASTPSGMMGDATPFGVPMVEELLAASFLRPLLGGWLEDIQDPAAEVEPDLRQEGRRIRDLLAKRLGMDLAADELSAGDQGDEYAPVIVET</sequence>
<dbReference type="InterPro" id="IPR038514">
    <property type="entry name" value="AAR2_C_sf"/>
</dbReference>
<dbReference type="InterPro" id="IPR007946">
    <property type="entry name" value="AAR2"/>
</dbReference>
<evidence type="ECO:0000259" key="4">
    <source>
        <dbReference type="Pfam" id="PF20981"/>
    </source>
</evidence>
<dbReference type="Pfam" id="PF20981">
    <property type="entry name" value="AAR2_1st"/>
    <property type="match status" value="1"/>
</dbReference>
<dbReference type="InterPro" id="IPR038516">
    <property type="entry name" value="AAR2_N_sf"/>
</dbReference>
<dbReference type="PANTHER" id="PTHR12689">
    <property type="entry name" value="A1 CISTRON SPLICING FACTOR AAR2-RELATED"/>
    <property type="match status" value="1"/>
</dbReference>
<feature type="region of interest" description="Disordered" evidence="2">
    <location>
        <begin position="188"/>
        <end position="217"/>
    </location>
</feature>
<evidence type="ECO:0000259" key="3">
    <source>
        <dbReference type="Pfam" id="PF05282"/>
    </source>
</evidence>